<evidence type="ECO:0000259" key="1">
    <source>
        <dbReference type="PROSITE" id="PS50965"/>
    </source>
</evidence>
<reference evidence="3" key="3">
    <citation type="submission" date="2022-12" db="EMBL/GenBank/DDBJ databases">
        <title>Genome analysis and biological profiling of marine Salinicoccus roseus MOSEL-ME25.</title>
        <authorList>
            <person name="Mirza F.T."/>
            <person name="Xie Y."/>
            <person name="Shinwari Z.K."/>
        </authorList>
    </citation>
    <scope>NUCLEOTIDE SEQUENCE</scope>
    <source>
        <strain evidence="3">MOSEL-ME25</strain>
    </source>
</reference>
<gene>
    <name evidence="3" type="ORF">F7P68_0001920</name>
    <name evidence="2" type="ORF">SN16_12190</name>
</gene>
<dbReference type="EMBL" id="JXII01000010">
    <property type="protein sequence ID" value="KIH69835.1"/>
    <property type="molecule type" value="Genomic_DNA"/>
</dbReference>
<proteinExistence type="predicted"/>
<comment type="caution">
    <text evidence="2">The sequence shown here is derived from an EMBL/GenBank/DDBJ whole genome shotgun (WGS) entry which is preliminary data.</text>
</comment>
<feature type="domain" description="NERD" evidence="1">
    <location>
        <begin position="35"/>
        <end position="148"/>
    </location>
</feature>
<dbReference type="AlphaFoldDB" id="A0A0C2H7J4"/>
<name>A0A0C2H7J4_9STAP</name>
<dbReference type="EMBL" id="JABEVU030000001">
    <property type="protein sequence ID" value="MDB0579297.1"/>
    <property type="molecule type" value="Genomic_DNA"/>
</dbReference>
<dbReference type="OrthoDB" id="2387294at2"/>
<dbReference type="Pfam" id="PF08378">
    <property type="entry name" value="NERD"/>
    <property type="match status" value="1"/>
</dbReference>
<evidence type="ECO:0000313" key="3">
    <source>
        <dbReference type="EMBL" id="MDB0579297.1"/>
    </source>
</evidence>
<sequence length="324" mass="37677">MEKRKQTKEHQWLMVMAERNGLDESGRRRLGALDVGHVGECEFDGWIEQFGDERWRVYRDVWIDAGGPTQIDTMIVSEAGLFIFDVKNYSGEYAYSGGKWSVNGRPLIKDIFVQLKRSMEKVTFMLGAIDPSVPAEGRIVFINEHLSFEAEGAVQDRVVMRHVLKKHILEMDGGHPRLRMPIDVLCREIEAFFIDCPYPPPRCDASLYPKVDKGVRCHRCGEFEHEVMRYHFRCLYCGYREAKEKAVLRSICEYGVIRNDCMLRVADIHHFLGGTVGERYIRSILIKYFRVAARGRHAAYVNPGEVMEYLFSGMNFRYKDWNQE</sequence>
<protein>
    <submittedName>
        <fullName evidence="3">Nuclease-related domain-containing protein</fullName>
    </submittedName>
</protein>
<reference evidence="3" key="2">
    <citation type="submission" date="2020-04" db="EMBL/GenBank/DDBJ databases">
        <authorList>
            <person name="Tanveer F."/>
            <person name="Xie Y."/>
            <person name="Shinwari Z.K."/>
        </authorList>
    </citation>
    <scope>NUCLEOTIDE SEQUENCE</scope>
    <source>
        <strain evidence="3">MOSEL-ME25</strain>
    </source>
</reference>
<dbReference type="Proteomes" id="UP000031546">
    <property type="component" value="Unassembled WGS sequence"/>
</dbReference>
<dbReference type="STRING" id="45670.SN16_12190"/>
<dbReference type="RefSeq" id="WP_040106900.1">
    <property type="nucleotide sequence ID" value="NZ_JABEVU030000001.1"/>
</dbReference>
<keyword evidence="5" id="KW-1185">Reference proteome</keyword>
<reference evidence="2 4" key="1">
    <citation type="submission" date="2015-01" db="EMBL/GenBank/DDBJ databases">
        <title>Genome sequences of high lactate-tolerant strain Salinicoccus roseus W12 with industrial interest.</title>
        <authorList>
            <person name="Wang H."/>
            <person name="Yu B."/>
        </authorList>
    </citation>
    <scope>NUCLEOTIDE SEQUENCE [LARGE SCALE GENOMIC DNA]</scope>
    <source>
        <strain evidence="2 4">W12</strain>
    </source>
</reference>
<dbReference type="InterPro" id="IPR011528">
    <property type="entry name" value="NERD"/>
</dbReference>
<dbReference type="PROSITE" id="PS50965">
    <property type="entry name" value="NERD"/>
    <property type="match status" value="1"/>
</dbReference>
<evidence type="ECO:0000313" key="5">
    <source>
        <dbReference type="Proteomes" id="UP000527860"/>
    </source>
</evidence>
<evidence type="ECO:0000313" key="4">
    <source>
        <dbReference type="Proteomes" id="UP000031546"/>
    </source>
</evidence>
<dbReference type="GeneID" id="77846302"/>
<accession>A0A0C2H7J4</accession>
<evidence type="ECO:0000313" key="2">
    <source>
        <dbReference type="EMBL" id="KIH69835.1"/>
    </source>
</evidence>
<organism evidence="2 4">
    <name type="scientific">Salinicoccus roseus</name>
    <dbReference type="NCBI Taxonomy" id="45670"/>
    <lineage>
        <taxon>Bacteria</taxon>
        <taxon>Bacillati</taxon>
        <taxon>Bacillota</taxon>
        <taxon>Bacilli</taxon>
        <taxon>Bacillales</taxon>
        <taxon>Staphylococcaceae</taxon>
        <taxon>Salinicoccus</taxon>
    </lineage>
</organism>
<dbReference type="Proteomes" id="UP000527860">
    <property type="component" value="Unassembled WGS sequence"/>
</dbReference>